<keyword evidence="2 3" id="KW-0472">Membrane</keyword>
<evidence type="ECO:0000256" key="3">
    <source>
        <dbReference type="SAM" id="Phobius"/>
    </source>
</evidence>
<sequence length="189" mass="20433">MSKVHKMVLVSMFAVLTCIGAFIRIPFPLVPFSLQIFFVILSGLLLGSKLGMLSQLVYIAIGLANFPVFTGGGGPGYILKPTFGYIVGFAVAAFITGKMKEIFDSKGITFTKLLISSFMGILSCYTLGVAYLIIHTKFIGGANADVTGILLTGFLAFLPWDIIKIAIASWVSNEVMKRIGDYKIQASQE</sequence>
<reference evidence="5" key="1">
    <citation type="submission" date="2015-07" db="EMBL/GenBank/DDBJ databases">
        <title>Near-Complete Genome Sequence of the Cellulolytic Bacterium Bacteroides (Pseudobacteroides) cellulosolvens ATCC 35603.</title>
        <authorList>
            <person name="Dassa B."/>
            <person name="Utturkar S.M."/>
            <person name="Klingeman D.M."/>
            <person name="Hurt R.A."/>
            <person name="Keller M."/>
            <person name="Xu J."/>
            <person name="Reddy Y.H.K."/>
            <person name="Borovok I."/>
            <person name="Grinberg I.R."/>
            <person name="Lamed R."/>
            <person name="Zhivin O."/>
            <person name="Bayer E.A."/>
            <person name="Brown S.D."/>
        </authorList>
    </citation>
    <scope>NUCLEOTIDE SEQUENCE [LARGE SCALE GENOMIC DNA]</scope>
    <source>
        <strain evidence="5">DSM 2933</strain>
    </source>
</reference>
<dbReference type="PATRIC" id="fig|398512.5.peg.3662"/>
<feature type="transmembrane region" description="Helical" evidence="3">
    <location>
        <begin position="109"/>
        <end position="134"/>
    </location>
</feature>
<dbReference type="PANTHER" id="PTHR34295:SF1">
    <property type="entry name" value="BIOTIN TRANSPORTER BIOY"/>
    <property type="match status" value="1"/>
</dbReference>
<dbReference type="RefSeq" id="WP_242853177.1">
    <property type="nucleotide sequence ID" value="NZ_JQKC01000033.1"/>
</dbReference>
<dbReference type="STRING" id="398512.Bccel_3495"/>
<dbReference type="PANTHER" id="PTHR34295">
    <property type="entry name" value="BIOTIN TRANSPORTER BIOY"/>
    <property type="match status" value="1"/>
</dbReference>
<dbReference type="Proteomes" id="UP000036923">
    <property type="component" value="Unassembled WGS sequence"/>
</dbReference>
<feature type="transmembrane region" description="Helical" evidence="3">
    <location>
        <begin position="7"/>
        <end position="23"/>
    </location>
</feature>
<keyword evidence="2" id="KW-0813">Transport</keyword>
<dbReference type="GO" id="GO:0005886">
    <property type="term" value="C:plasma membrane"/>
    <property type="evidence" value="ECO:0007669"/>
    <property type="project" value="UniProtKB-SubCell"/>
</dbReference>
<dbReference type="AlphaFoldDB" id="A0A0L6JQX4"/>
<accession>A0A0L6JQX4</accession>
<evidence type="ECO:0000313" key="5">
    <source>
        <dbReference type="Proteomes" id="UP000036923"/>
    </source>
</evidence>
<keyword evidence="2" id="KW-1003">Cell membrane</keyword>
<keyword evidence="5" id="KW-1185">Reference proteome</keyword>
<dbReference type="eggNOG" id="COG1268">
    <property type="taxonomic scope" value="Bacteria"/>
</dbReference>
<dbReference type="Gene3D" id="1.10.1760.20">
    <property type="match status" value="1"/>
</dbReference>
<dbReference type="GO" id="GO:0015225">
    <property type="term" value="F:biotin transmembrane transporter activity"/>
    <property type="evidence" value="ECO:0007669"/>
    <property type="project" value="UniProtKB-UniRule"/>
</dbReference>
<dbReference type="EMBL" id="LGTC01000001">
    <property type="protein sequence ID" value="KNY28221.1"/>
    <property type="molecule type" value="Genomic_DNA"/>
</dbReference>
<feature type="transmembrane region" description="Helical" evidence="3">
    <location>
        <begin position="53"/>
        <end position="71"/>
    </location>
</feature>
<protein>
    <recommendedName>
        <fullName evidence="2">Biotin transporter</fullName>
    </recommendedName>
</protein>
<dbReference type="PIRSF" id="PIRSF016661">
    <property type="entry name" value="BioY"/>
    <property type="match status" value="1"/>
</dbReference>
<gene>
    <name evidence="4" type="ORF">Bccel_3495</name>
</gene>
<organism evidence="4 5">
    <name type="scientific">Pseudobacteroides cellulosolvens ATCC 35603 = DSM 2933</name>
    <dbReference type="NCBI Taxonomy" id="398512"/>
    <lineage>
        <taxon>Bacteria</taxon>
        <taxon>Bacillati</taxon>
        <taxon>Bacillota</taxon>
        <taxon>Clostridia</taxon>
        <taxon>Eubacteriales</taxon>
        <taxon>Oscillospiraceae</taxon>
        <taxon>Pseudobacteroides</taxon>
    </lineage>
</organism>
<proteinExistence type="inferred from homology"/>
<comment type="subcellular location">
    <subcellularLocation>
        <location evidence="2">Cell membrane</location>
        <topology evidence="2">Multi-pass membrane protein</topology>
    </subcellularLocation>
</comment>
<feature type="transmembrane region" description="Helical" evidence="3">
    <location>
        <begin position="77"/>
        <end position="97"/>
    </location>
</feature>
<evidence type="ECO:0000256" key="1">
    <source>
        <dbReference type="ARBA" id="ARBA00010692"/>
    </source>
</evidence>
<name>A0A0L6JQX4_9FIRM</name>
<comment type="similarity">
    <text evidence="1 2">Belongs to the BioY family.</text>
</comment>
<comment type="caution">
    <text evidence="4">The sequence shown here is derived from an EMBL/GenBank/DDBJ whole genome shotgun (WGS) entry which is preliminary data.</text>
</comment>
<evidence type="ECO:0000313" key="4">
    <source>
        <dbReference type="EMBL" id="KNY28221.1"/>
    </source>
</evidence>
<keyword evidence="3" id="KW-0812">Transmembrane</keyword>
<keyword evidence="3" id="KW-1133">Transmembrane helix</keyword>
<feature type="transmembrane region" description="Helical" evidence="3">
    <location>
        <begin position="146"/>
        <end position="171"/>
    </location>
</feature>
<dbReference type="Pfam" id="PF02632">
    <property type="entry name" value="BioY"/>
    <property type="match status" value="1"/>
</dbReference>
<evidence type="ECO:0000256" key="2">
    <source>
        <dbReference type="PIRNR" id="PIRNR016661"/>
    </source>
</evidence>
<dbReference type="InterPro" id="IPR003784">
    <property type="entry name" value="BioY"/>
</dbReference>
<feature type="transmembrane region" description="Helical" evidence="3">
    <location>
        <begin position="29"/>
        <end position="46"/>
    </location>
</feature>